<dbReference type="InterPro" id="IPR035940">
    <property type="entry name" value="CAP_sf"/>
</dbReference>
<evidence type="ECO:0000259" key="1">
    <source>
        <dbReference type="Pfam" id="PF00188"/>
    </source>
</evidence>
<dbReference type="AlphaFoldDB" id="A0A0P6W0C8"/>
<reference evidence="2 3" key="1">
    <citation type="submission" date="2015-09" db="EMBL/GenBank/DDBJ databases">
        <authorList>
            <person name="Jackson K.R."/>
            <person name="Lunt B.L."/>
            <person name="Fisher J.N.B."/>
            <person name="Gardner A.V."/>
            <person name="Bailey M.E."/>
            <person name="Deus L.M."/>
            <person name="Earl A.S."/>
            <person name="Gibby P.D."/>
            <person name="Hartmann K.A."/>
            <person name="Liu J.E."/>
            <person name="Manci A.M."/>
            <person name="Nielsen D.A."/>
            <person name="Solomon M.B."/>
            <person name="Breakwell D.P."/>
            <person name="Burnett S.H."/>
            <person name="Grose J.H."/>
        </authorList>
    </citation>
    <scope>NUCLEOTIDE SEQUENCE [LARGE SCALE GENOMIC DNA]</scope>
    <source>
        <strain evidence="2 3">16</strain>
    </source>
</reference>
<evidence type="ECO:0000313" key="2">
    <source>
        <dbReference type="EMBL" id="KPL52499.1"/>
    </source>
</evidence>
<reference evidence="2 3" key="2">
    <citation type="submission" date="2015-10" db="EMBL/GenBank/DDBJ databases">
        <title>Draft Genome Sequence of Prosthecomicrobium hirschii ATCC 27832.</title>
        <authorList>
            <person name="Daniel J."/>
            <person name="Givan S.A."/>
            <person name="Brun Y.V."/>
            <person name="Brown P.J."/>
        </authorList>
    </citation>
    <scope>NUCLEOTIDE SEQUENCE [LARGE SCALE GENOMIC DNA]</scope>
    <source>
        <strain evidence="2 3">16</strain>
    </source>
</reference>
<name>A0A0P6W0C8_9HYPH</name>
<dbReference type="Gene3D" id="3.40.33.10">
    <property type="entry name" value="CAP"/>
    <property type="match status" value="1"/>
</dbReference>
<organism evidence="2 3">
    <name type="scientific">Prosthecodimorpha hirschii</name>
    <dbReference type="NCBI Taxonomy" id="665126"/>
    <lineage>
        <taxon>Bacteria</taxon>
        <taxon>Pseudomonadati</taxon>
        <taxon>Pseudomonadota</taxon>
        <taxon>Alphaproteobacteria</taxon>
        <taxon>Hyphomicrobiales</taxon>
        <taxon>Ancalomicrobiaceae</taxon>
        <taxon>Prosthecodimorpha</taxon>
    </lineage>
</organism>
<comment type="caution">
    <text evidence="2">The sequence shown here is derived from an EMBL/GenBank/DDBJ whole genome shotgun (WGS) entry which is preliminary data.</text>
</comment>
<dbReference type="Pfam" id="PF00188">
    <property type="entry name" value="CAP"/>
    <property type="match status" value="1"/>
</dbReference>
<dbReference type="RefSeq" id="WP_054358662.1">
    <property type="nucleotide sequence ID" value="NZ_JAPCYQ010000001.1"/>
</dbReference>
<protein>
    <recommendedName>
        <fullName evidence="1">SCP domain-containing protein</fullName>
    </recommendedName>
</protein>
<dbReference type="OrthoDB" id="7852865at2"/>
<proteinExistence type="predicted"/>
<dbReference type="STRING" id="665126.ABB55_09920"/>
<dbReference type="EMBL" id="LJYW01000001">
    <property type="protein sequence ID" value="KPL52499.1"/>
    <property type="molecule type" value="Genomic_DNA"/>
</dbReference>
<dbReference type="CDD" id="cd05379">
    <property type="entry name" value="CAP_bacterial"/>
    <property type="match status" value="1"/>
</dbReference>
<feature type="domain" description="SCP" evidence="1">
    <location>
        <begin position="65"/>
        <end position="179"/>
    </location>
</feature>
<dbReference type="PANTHER" id="PTHR31157:SF1">
    <property type="entry name" value="SCP DOMAIN-CONTAINING PROTEIN"/>
    <property type="match status" value="1"/>
</dbReference>
<dbReference type="SUPFAM" id="SSF55797">
    <property type="entry name" value="PR-1-like"/>
    <property type="match status" value="1"/>
</dbReference>
<dbReference type="InterPro" id="IPR014044">
    <property type="entry name" value="CAP_dom"/>
</dbReference>
<dbReference type="PANTHER" id="PTHR31157">
    <property type="entry name" value="SCP DOMAIN-CONTAINING PROTEIN"/>
    <property type="match status" value="1"/>
</dbReference>
<gene>
    <name evidence="2" type="ORF">ABB55_09920</name>
</gene>
<keyword evidence="3" id="KW-1185">Reference proteome</keyword>
<dbReference type="Proteomes" id="UP000048984">
    <property type="component" value="Unassembled WGS sequence"/>
</dbReference>
<sequence length="203" mass="21598">MTDRTLELALSRRGLIRVFGLAGAALPLAACGGNLNYLAGDTFGANIKIDPKRPYVPVDPAKAVAMTNAYRAKSGLQPVSLDGTLTSICSRYANAMAAVDKMSHALPPYGALDKRLKDGGYLYATGAENLGVGYRTLEDAFEGWRTSSGHDANLRKADVTQMGIASVFKPDTGWKTFWCMILARPRGTPSMTAGGGGPFGMRF</sequence>
<evidence type="ECO:0000313" key="3">
    <source>
        <dbReference type="Proteomes" id="UP000048984"/>
    </source>
</evidence>
<accession>A0A0P6W0C8</accession>